<dbReference type="SUPFAM" id="SSF101262">
    <property type="entry name" value="Methenyltetrahydrofolate cyclohydrolase-like"/>
    <property type="match status" value="1"/>
</dbReference>
<dbReference type="AlphaFoldDB" id="A0A5D8QBL8"/>
<evidence type="ECO:0000259" key="1">
    <source>
        <dbReference type="Pfam" id="PF04961"/>
    </source>
</evidence>
<dbReference type="Gene3D" id="1.20.120.680">
    <property type="entry name" value="Formiminotetrahydrofolate cyclodeaminase monomer, up-and-down helical bundle"/>
    <property type="match status" value="1"/>
</dbReference>
<sequence length="209" mass="22727">MLIEKSCKEFVEVLASKEPVPGGGGAAALVGAIGMALGNMVGNLTVGKEKYKDVEEEVKGIMEEATVLQERLLALVDRDAECFKEVAEVYKMPKGTESEKKARDEAMQVALKRACTVPLDIMKNTGEAIRLQRRLADIGSKLAISDVGVGVLCLKAALLGGKLNVDINLKDIKDEEFVKKCQQEMDLLIKHGVEVADETISIVEQRLKN</sequence>
<dbReference type="InterPro" id="IPR007044">
    <property type="entry name" value="Cyclodeamin/CycHdrlase"/>
</dbReference>
<name>A0A5D8QBL8_9THEO</name>
<keyword evidence="2" id="KW-0378">Hydrolase</keyword>
<organism evidence="2 3">
    <name type="scientific">Calorimonas adulescens</name>
    <dbReference type="NCBI Taxonomy" id="2606906"/>
    <lineage>
        <taxon>Bacteria</taxon>
        <taxon>Bacillati</taxon>
        <taxon>Bacillota</taxon>
        <taxon>Clostridia</taxon>
        <taxon>Thermoanaerobacterales</taxon>
        <taxon>Thermoanaerobacteraceae</taxon>
        <taxon>Calorimonas</taxon>
    </lineage>
</organism>
<comment type="caution">
    <text evidence="2">The sequence shown here is derived from an EMBL/GenBank/DDBJ whole genome shotgun (WGS) entry which is preliminary data.</text>
</comment>
<protein>
    <submittedName>
        <fullName evidence="2">Cyclodeaminase/cyclohydrolase family protein</fullName>
    </submittedName>
</protein>
<dbReference type="EMBL" id="VTPS01000026">
    <property type="protein sequence ID" value="TZE80708.1"/>
    <property type="molecule type" value="Genomic_DNA"/>
</dbReference>
<feature type="domain" description="Cyclodeaminase/cyclohydrolase" evidence="1">
    <location>
        <begin position="6"/>
        <end position="186"/>
    </location>
</feature>
<keyword evidence="3" id="KW-1185">Reference proteome</keyword>
<dbReference type="GO" id="GO:0016787">
    <property type="term" value="F:hydrolase activity"/>
    <property type="evidence" value="ECO:0007669"/>
    <property type="project" value="UniProtKB-KW"/>
</dbReference>
<dbReference type="Pfam" id="PF04961">
    <property type="entry name" value="FTCD_C"/>
    <property type="match status" value="1"/>
</dbReference>
<proteinExistence type="predicted"/>
<dbReference type="InterPro" id="IPR036178">
    <property type="entry name" value="Formintransfe-cycloase-like_sf"/>
</dbReference>
<accession>A0A5D8QBL8</accession>
<dbReference type="Proteomes" id="UP000322976">
    <property type="component" value="Unassembled WGS sequence"/>
</dbReference>
<gene>
    <name evidence="2" type="ORF">FWJ32_12410</name>
</gene>
<reference evidence="2 3" key="1">
    <citation type="submission" date="2019-08" db="EMBL/GenBank/DDBJ databases">
        <title>Calorimonas adulescens gen. nov., sp. nov., an anaerobic thermophilic bacterium from Sakhalin hot spring.</title>
        <authorList>
            <person name="Khomyakova M.A."/>
            <person name="Merkel A.Y."/>
            <person name="Novikov A."/>
            <person name="Bonch-Osmolovskaya E.A."/>
            <person name="Slobodkin A.I."/>
        </authorList>
    </citation>
    <scope>NUCLEOTIDE SEQUENCE [LARGE SCALE GENOMIC DNA]</scope>
    <source>
        <strain evidence="2 3">A05MB</strain>
    </source>
</reference>
<evidence type="ECO:0000313" key="3">
    <source>
        <dbReference type="Proteomes" id="UP000322976"/>
    </source>
</evidence>
<dbReference type="RefSeq" id="WP_149546284.1">
    <property type="nucleotide sequence ID" value="NZ_VTPS01000026.1"/>
</dbReference>
<evidence type="ECO:0000313" key="2">
    <source>
        <dbReference type="EMBL" id="TZE80708.1"/>
    </source>
</evidence>